<dbReference type="PANTHER" id="PTHR34391:SF1">
    <property type="entry name" value="UPF0658 GOLGI APPARATUS MEMBRANE PROTEIN C1952.10C-RELATED"/>
    <property type="match status" value="1"/>
</dbReference>
<protein>
    <submittedName>
        <fullName evidence="3">11909_t:CDS:1</fullName>
    </submittedName>
</protein>
<dbReference type="Gene3D" id="1.10.150.50">
    <property type="entry name" value="Transcription Factor, Ets-1"/>
    <property type="match status" value="1"/>
</dbReference>
<dbReference type="InterPro" id="IPR040410">
    <property type="entry name" value="UPF0658_Golgi"/>
</dbReference>
<reference evidence="3" key="1">
    <citation type="submission" date="2021-06" db="EMBL/GenBank/DDBJ databases">
        <authorList>
            <person name="Kallberg Y."/>
            <person name="Tangrot J."/>
            <person name="Rosling A."/>
        </authorList>
    </citation>
    <scope>NUCLEOTIDE SEQUENCE</scope>
    <source>
        <strain evidence="3">AZ414A</strain>
    </source>
</reference>
<dbReference type="OrthoDB" id="2448307at2759"/>
<comment type="caution">
    <text evidence="3">The sequence shown here is derived from an EMBL/GenBank/DDBJ whole genome shotgun (WGS) entry which is preliminary data.</text>
</comment>
<sequence length="443" mass="52456">MTKFSLLGKITLASVIGQSIIVAVLESLVIFFHVKFVGNFILDEFGEGISQVDLIYHLIFIIAFVFQALICIDALRNKNPIQFIALLIFNLLTLLYAVIQLYQHKTLEDEGTESANFIESSRFENRTKVKIYFEARMRPLEYTIMTFISTFSVYLAFMTYKLYSEMEWDNYKKYSGDIKIRKAFVTLSILQTLIKMDIFFIGAYAIQLIPSHKMGHSFSIIETILIFVLSATLLLMSWVAVSREKKYILLRIYVLEVYNNNDTDIENSLSNTIRNSIKRHSKKLSLKRKQQRMKSNYREYKSKHQQLLQRKWQLNEKEKKELRWLTNRLRDHSRYLARIDLWKNNYENPNFEFLKEFPLWLKGLELAKFTSVFEGMKIRNVIEFDEEQLEKIGIYRNAARKVLIEAFEKIKQALNDPEHPSRIENIDEILDTVIENYENNEEN</sequence>
<keyword evidence="1" id="KW-0175">Coiled coil</keyword>
<dbReference type="AlphaFoldDB" id="A0A9N9ADI2"/>
<keyword evidence="2" id="KW-1133">Transmembrane helix</keyword>
<gene>
    <name evidence="3" type="ORF">DEBURN_LOCUS5948</name>
</gene>
<keyword evidence="2" id="KW-0472">Membrane</keyword>
<organism evidence="3 4">
    <name type="scientific">Diversispora eburnea</name>
    <dbReference type="NCBI Taxonomy" id="1213867"/>
    <lineage>
        <taxon>Eukaryota</taxon>
        <taxon>Fungi</taxon>
        <taxon>Fungi incertae sedis</taxon>
        <taxon>Mucoromycota</taxon>
        <taxon>Glomeromycotina</taxon>
        <taxon>Glomeromycetes</taxon>
        <taxon>Diversisporales</taxon>
        <taxon>Diversisporaceae</taxon>
        <taxon>Diversispora</taxon>
    </lineage>
</organism>
<feature type="transmembrane region" description="Helical" evidence="2">
    <location>
        <begin position="54"/>
        <end position="72"/>
    </location>
</feature>
<evidence type="ECO:0000256" key="2">
    <source>
        <dbReference type="SAM" id="Phobius"/>
    </source>
</evidence>
<dbReference type="InterPro" id="IPR013761">
    <property type="entry name" value="SAM/pointed_sf"/>
</dbReference>
<keyword evidence="4" id="KW-1185">Reference proteome</keyword>
<feature type="coiled-coil region" evidence="1">
    <location>
        <begin position="290"/>
        <end position="317"/>
    </location>
</feature>
<feature type="transmembrane region" description="Helical" evidence="2">
    <location>
        <begin position="142"/>
        <end position="163"/>
    </location>
</feature>
<dbReference type="SUPFAM" id="SSF47769">
    <property type="entry name" value="SAM/Pointed domain"/>
    <property type="match status" value="1"/>
</dbReference>
<feature type="transmembrane region" description="Helical" evidence="2">
    <location>
        <begin position="12"/>
        <end position="34"/>
    </location>
</feature>
<accession>A0A9N9ADI2</accession>
<dbReference type="Proteomes" id="UP000789706">
    <property type="component" value="Unassembled WGS sequence"/>
</dbReference>
<dbReference type="EMBL" id="CAJVPK010000566">
    <property type="protein sequence ID" value="CAG8526926.1"/>
    <property type="molecule type" value="Genomic_DNA"/>
</dbReference>
<feature type="transmembrane region" description="Helical" evidence="2">
    <location>
        <begin position="218"/>
        <end position="241"/>
    </location>
</feature>
<dbReference type="PANTHER" id="PTHR34391">
    <property type="entry name" value="UPF0658 GOLGI APPARATUS MEMBRANE PROTEIN C1952.10C-RELATED"/>
    <property type="match status" value="1"/>
</dbReference>
<name>A0A9N9ADI2_9GLOM</name>
<keyword evidence="2" id="KW-0812">Transmembrane</keyword>
<evidence type="ECO:0000313" key="3">
    <source>
        <dbReference type="EMBL" id="CAG8526926.1"/>
    </source>
</evidence>
<proteinExistence type="predicted"/>
<evidence type="ECO:0000256" key="1">
    <source>
        <dbReference type="SAM" id="Coils"/>
    </source>
</evidence>
<feature type="transmembrane region" description="Helical" evidence="2">
    <location>
        <begin position="84"/>
        <end position="102"/>
    </location>
</feature>
<dbReference type="GO" id="GO:0005794">
    <property type="term" value="C:Golgi apparatus"/>
    <property type="evidence" value="ECO:0007669"/>
    <property type="project" value="TreeGrafter"/>
</dbReference>
<evidence type="ECO:0000313" key="4">
    <source>
        <dbReference type="Proteomes" id="UP000789706"/>
    </source>
</evidence>
<feature type="transmembrane region" description="Helical" evidence="2">
    <location>
        <begin position="184"/>
        <end position="206"/>
    </location>
</feature>